<gene>
    <name evidence="1" type="ORF">L497_1313</name>
</gene>
<dbReference type="InterPro" id="IPR052552">
    <property type="entry name" value="YeaO-like"/>
</dbReference>
<dbReference type="PANTHER" id="PTHR36849">
    <property type="entry name" value="CYTOPLASMIC PROTEIN-RELATED"/>
    <property type="match status" value="1"/>
</dbReference>
<proteinExistence type="predicted"/>
<comment type="caution">
    <text evidence="1">The sequence shown here is derived from an EMBL/GenBank/DDBJ whole genome shotgun (WGS) entry which is preliminary data.</text>
</comment>
<dbReference type="GeneID" id="93119852"/>
<sequence length="125" mass="14048">MHKPNEIVLKRAYDPVGTDDGYRALVDGLWPRGCSKASLKLDEWAKLLAPTQATRKAYGHDPPLWETFRHDYGRELAQSAQQERMRALLTAAAGRRLTLVYAAHDGLHSNAEVLHEALLRMVKSS</sequence>
<dbReference type="PANTHER" id="PTHR36849:SF1">
    <property type="entry name" value="CYTOPLASMIC PROTEIN"/>
    <property type="match status" value="1"/>
</dbReference>
<dbReference type="STRING" id="35814.BBB42_09945"/>
<dbReference type="RefSeq" id="WP_005014014.1">
    <property type="nucleotide sequence ID" value="NZ_JFZZ01000057.1"/>
</dbReference>
<dbReference type="Proteomes" id="UP000026682">
    <property type="component" value="Unassembled WGS sequence"/>
</dbReference>
<dbReference type="AlphaFoldDB" id="A0A158M5A4"/>
<accession>A0A158M5A4</accession>
<evidence type="ECO:0000313" key="2">
    <source>
        <dbReference type="Proteomes" id="UP000026682"/>
    </source>
</evidence>
<protein>
    <submittedName>
        <fullName evidence="1">PF04343 family protein</fullName>
    </submittedName>
</protein>
<name>A0A158M5A4_9BORD</name>
<dbReference type="Pfam" id="PF22752">
    <property type="entry name" value="DUF488-N3i"/>
    <property type="match status" value="1"/>
</dbReference>
<dbReference type="PATRIC" id="fig|1331206.3.peg.1566"/>
<organism evidence="1 2">
    <name type="scientific">Bordetella holmesii CDC-H585-BH</name>
    <dbReference type="NCBI Taxonomy" id="1331206"/>
    <lineage>
        <taxon>Bacteria</taxon>
        <taxon>Pseudomonadati</taxon>
        <taxon>Pseudomonadota</taxon>
        <taxon>Betaproteobacteria</taxon>
        <taxon>Burkholderiales</taxon>
        <taxon>Alcaligenaceae</taxon>
        <taxon>Bordetella</taxon>
    </lineage>
</organism>
<evidence type="ECO:0000313" key="1">
    <source>
        <dbReference type="EMBL" id="KAK95423.1"/>
    </source>
</evidence>
<reference evidence="1 2" key="1">
    <citation type="submission" date="2014-03" db="EMBL/GenBank/DDBJ databases">
        <title>Genome sequence of Bordetella holmseii.</title>
        <authorList>
            <person name="Harvill E."/>
            <person name="Goodfield L.L."/>
            <person name="Ivanov Y."/>
            <person name="Meyer J.A."/>
            <person name="Newth C."/>
            <person name="Cassiday P."/>
            <person name="Tondella M.L."/>
            <person name="Liao P."/>
            <person name="Zimmerman J."/>
            <person name="Meert K."/>
            <person name="Wessel D."/>
            <person name="Berger J."/>
            <person name="Dean J.M."/>
            <person name="Holubkov R."/>
            <person name="Burr J."/>
            <person name="Liu T."/>
            <person name="Brinkac L.M."/>
            <person name="Sanka R."/>
            <person name="Kim M."/>
            <person name="Losada L."/>
        </authorList>
    </citation>
    <scope>NUCLEOTIDE SEQUENCE [LARGE SCALE GENOMIC DNA]</scope>
    <source>
        <strain evidence="1 2">CDC-H585-BH</strain>
    </source>
</reference>
<dbReference type="EMBL" id="JFZZ01000057">
    <property type="protein sequence ID" value="KAK95423.1"/>
    <property type="molecule type" value="Genomic_DNA"/>
</dbReference>